<evidence type="ECO:0000313" key="1">
    <source>
        <dbReference type="EMBL" id="EMG50055.1"/>
    </source>
</evidence>
<dbReference type="eggNOG" id="ENOG502S7NV">
    <property type="taxonomic scope" value="Eukaryota"/>
</dbReference>
<accession>M3K468</accession>
<sequence length="190" mass="21909">MSKPQPQQQTPPFPNKYHVKLVSSSDSKACIICYKPSTTVLLADGNGDFFYVCPGHLLDEQFASPIHPQEYSDLISSQKELTDKKAKLEKDLEMEKPYIWNTVAGYWKDKKEKGEETKYDKLKKELGEVTKGLEDKTKSVNGYKFKLYKLHQDIYKGRIMAHQKKVYSVQRATKIQQEGFFPSVPSHNLE</sequence>
<dbReference type="Proteomes" id="UP000011777">
    <property type="component" value="Unassembled WGS sequence"/>
</dbReference>
<dbReference type="PANTHER" id="PTHR28218">
    <property type="entry name" value="VPS4-ASSOCIATED PROTEIN 1"/>
    <property type="match status" value="1"/>
</dbReference>
<dbReference type="AlphaFoldDB" id="M3K468"/>
<dbReference type="GO" id="GO:0007034">
    <property type="term" value="P:vacuolar transport"/>
    <property type="evidence" value="ECO:0007669"/>
    <property type="project" value="TreeGrafter"/>
</dbReference>
<dbReference type="PANTHER" id="PTHR28218:SF1">
    <property type="entry name" value="VPS4-ASSOCIATED PROTEIN 1"/>
    <property type="match status" value="1"/>
</dbReference>
<organism evidence="1 2">
    <name type="scientific">Candida maltosa (strain Xu316)</name>
    <name type="common">Yeast</name>
    <dbReference type="NCBI Taxonomy" id="1245528"/>
    <lineage>
        <taxon>Eukaryota</taxon>
        <taxon>Fungi</taxon>
        <taxon>Dikarya</taxon>
        <taxon>Ascomycota</taxon>
        <taxon>Saccharomycotina</taxon>
        <taxon>Pichiomycetes</taxon>
        <taxon>Debaryomycetaceae</taxon>
        <taxon>Candida/Lodderomyces clade</taxon>
        <taxon>Candida</taxon>
    </lineage>
</organism>
<dbReference type="GO" id="GO:0005768">
    <property type="term" value="C:endosome"/>
    <property type="evidence" value="ECO:0007669"/>
    <property type="project" value="TreeGrafter"/>
</dbReference>
<comment type="caution">
    <text evidence="1">The sequence shown here is derived from an EMBL/GenBank/DDBJ whole genome shotgun (WGS) entry which is preliminary data.</text>
</comment>
<dbReference type="HOGENOM" id="CLU_088285_2_1_1"/>
<evidence type="ECO:0008006" key="3">
    <source>
        <dbReference type="Google" id="ProtNLM"/>
    </source>
</evidence>
<proteinExistence type="predicted"/>
<keyword evidence="2" id="KW-1185">Reference proteome</keyword>
<dbReference type="InterPro" id="IPR013640">
    <property type="entry name" value="Vfa1"/>
</dbReference>
<dbReference type="OMA" id="SGPDWFY"/>
<gene>
    <name evidence="1" type="ORF">G210_4937</name>
</gene>
<dbReference type="Pfam" id="PF08432">
    <property type="entry name" value="Vfa1"/>
    <property type="match status" value="1"/>
</dbReference>
<protein>
    <recommendedName>
        <fullName evidence="3">VPS4-associated protein 1</fullName>
    </recommendedName>
</protein>
<dbReference type="OrthoDB" id="2158714at2759"/>
<name>M3K468_CANMX</name>
<reference evidence="1 2" key="1">
    <citation type="submission" date="2013-02" db="EMBL/GenBank/DDBJ databases">
        <title>Genome sequence of Candida maltosa Xu316, a potential industrial strain for xylitol and ethanol production.</title>
        <authorList>
            <person name="Yu J."/>
            <person name="Wang Q."/>
            <person name="Geng X."/>
            <person name="Bao W."/>
            <person name="He P."/>
            <person name="Cai J."/>
        </authorList>
    </citation>
    <scope>NUCLEOTIDE SEQUENCE [LARGE SCALE GENOMIC DNA]</scope>
    <source>
        <strain evidence="2">Xu316</strain>
    </source>
</reference>
<evidence type="ECO:0000313" key="2">
    <source>
        <dbReference type="Proteomes" id="UP000011777"/>
    </source>
</evidence>
<dbReference type="EMBL" id="AOGT01000384">
    <property type="protein sequence ID" value="EMG50055.1"/>
    <property type="molecule type" value="Genomic_DNA"/>
</dbReference>
<dbReference type="STRING" id="1245528.M3K468"/>